<accession>A0A2M9B6K3</accession>
<dbReference type="PANTHER" id="PTHR34700:SF4">
    <property type="entry name" value="PHAGE-LIKE ELEMENT PBSX PROTEIN XKDP"/>
    <property type="match status" value="1"/>
</dbReference>
<feature type="compositionally biased region" description="Low complexity" evidence="1">
    <location>
        <begin position="282"/>
        <end position="302"/>
    </location>
</feature>
<dbReference type="SMART" id="SM01043">
    <property type="entry name" value="BTAD"/>
    <property type="match status" value="1"/>
</dbReference>
<dbReference type="RefSeq" id="WP_100415222.1">
    <property type="nucleotide sequence ID" value="NZ_PGEZ01000002.1"/>
</dbReference>
<evidence type="ECO:0000313" key="5">
    <source>
        <dbReference type="Proteomes" id="UP000230842"/>
    </source>
</evidence>
<evidence type="ECO:0000259" key="3">
    <source>
        <dbReference type="SMART" id="SM01043"/>
    </source>
</evidence>
<gene>
    <name evidence="4" type="ORF">CLV56_3059</name>
</gene>
<reference evidence="4 5" key="1">
    <citation type="submission" date="2017-11" db="EMBL/GenBank/DDBJ databases">
        <title>Genomic Encyclopedia of Archaeal and Bacterial Type Strains, Phase II (KMG-II): From Individual Species to Whole Genera.</title>
        <authorList>
            <person name="Goeker M."/>
        </authorList>
    </citation>
    <scope>NUCLEOTIDE SEQUENCE [LARGE SCALE GENOMIC DNA]</scope>
    <source>
        <strain evidence="4 5">DSM 27763</strain>
    </source>
</reference>
<dbReference type="InterPro" id="IPR011990">
    <property type="entry name" value="TPR-like_helical_dom_sf"/>
</dbReference>
<feature type="domain" description="Bacterial transcriptional activator" evidence="3">
    <location>
        <begin position="755"/>
        <end position="897"/>
    </location>
</feature>
<feature type="region of interest" description="Disordered" evidence="1">
    <location>
        <begin position="273"/>
        <end position="310"/>
    </location>
</feature>
<proteinExistence type="predicted"/>
<name>A0A2M9B6K3_9ACTN</name>
<keyword evidence="2" id="KW-0472">Membrane</keyword>
<keyword evidence="5" id="KW-1185">Reference proteome</keyword>
<protein>
    <submittedName>
        <fullName evidence="4">Transcriptional activator</fullName>
    </submittedName>
</protein>
<comment type="caution">
    <text evidence="4">The sequence shown here is derived from an EMBL/GenBank/DDBJ whole genome shotgun (WGS) entry which is preliminary data.</text>
</comment>
<feature type="transmembrane region" description="Helical" evidence="2">
    <location>
        <begin position="80"/>
        <end position="104"/>
    </location>
</feature>
<feature type="transmembrane region" description="Helical" evidence="2">
    <location>
        <begin position="34"/>
        <end position="56"/>
    </location>
</feature>
<keyword evidence="2" id="KW-0812">Transmembrane</keyword>
<dbReference type="InterPro" id="IPR052196">
    <property type="entry name" value="Bact_Kbp"/>
</dbReference>
<dbReference type="InterPro" id="IPR005158">
    <property type="entry name" value="BTAD"/>
</dbReference>
<dbReference type="AlphaFoldDB" id="A0A2M9B6K3"/>
<organism evidence="4 5">
    <name type="scientific">Mumia flava</name>
    <dbReference type="NCBI Taxonomy" id="1348852"/>
    <lineage>
        <taxon>Bacteria</taxon>
        <taxon>Bacillati</taxon>
        <taxon>Actinomycetota</taxon>
        <taxon>Actinomycetes</taxon>
        <taxon>Propionibacteriales</taxon>
        <taxon>Nocardioidaceae</taxon>
        <taxon>Mumia</taxon>
    </lineage>
</organism>
<dbReference type="PANTHER" id="PTHR34700">
    <property type="entry name" value="POTASSIUM BINDING PROTEIN KBP"/>
    <property type="match status" value="1"/>
</dbReference>
<dbReference type="Proteomes" id="UP000230842">
    <property type="component" value="Unassembled WGS sequence"/>
</dbReference>
<sequence>MTRTTQRPPDAHGPQRFADRAPARQPVRRSPAEVVGGVLALGLLLVGLPVALVLLAGPPPIPTSFGSLDGLADQLSIEDLLTVLVGVVWLVWLWFVVCVVVEVVAARRGGLAGRIPLAGPLQNLARVLVGLVVLTGVVAGPAQAVTAPAPSHSDSVTRVVEAPQASFVADSAEAASLDAGDRQARDDQADHRDGLVGKKVYVVAAPKHGYHDNLWDIAEKHLGDGRRYHEIYHLNHDRVQSDGGRLELARLIQPGWQLVMPEDAVNVDRVRAPEPKAPATPAPSGSSSAGSAQTDGAAAAATGDVDRLEEAGQAQSSDAWWIGAGMLAASVLGALARLRRGGPGRAPDASAREVEAELRVAATGDRVHRLDVTLRDLTARCREAGTTPPSAYAALVDDDAVELLLAPPAPDAVAGWEALEDGARWRTTATPSPVTGESAPYPALVGLGTDEDGRDVLIDMEVAGGVVSLAGDATVGAQVAAAIAVGAATAPWSDAVRVTTTDLPGDVAGIVDHRLRVADLGTEIDRIEAVFGDLDDDVLSGRMSRRGLLSHLIVCGHAPDEMLAERLGALVAGGRRRAFSVLVAGEHRDARWRLQVDEHGTMSAPQLGLTLSANRVTAREVAAVAELFQAGRAETDQAADRVAISEPAVPHDDAAWTTAPRRVGVLGRVAVQGAGDIAPERSDAATEMVAYLALHPDGVHPTVLGGAIWPRGVTVDVRDATVERVREWLGSDADGSHVLREDQSGRLSLSDSVVCDWDALRTLFLRARSAAAPGEEAELLRRGLQLVRAEPFADVPQGRFGWVARDALPREMTEVVVDGARRLAELMATGDPDGARAAAEAGLRARPADQHLWRAVIRAAYATDGIAGVQGSLESMGDALDGATLEAETEALLDELMPTGPIAAGG</sequence>
<feature type="region of interest" description="Disordered" evidence="1">
    <location>
        <begin position="1"/>
        <end position="25"/>
    </location>
</feature>
<keyword evidence="2" id="KW-1133">Transmembrane helix</keyword>
<dbReference type="InterPro" id="IPR036779">
    <property type="entry name" value="LysM_dom_sf"/>
</dbReference>
<evidence type="ECO:0000256" key="2">
    <source>
        <dbReference type="SAM" id="Phobius"/>
    </source>
</evidence>
<dbReference type="Gene3D" id="3.10.350.10">
    <property type="entry name" value="LysM domain"/>
    <property type="match status" value="1"/>
</dbReference>
<evidence type="ECO:0000313" key="4">
    <source>
        <dbReference type="EMBL" id="PJJ53569.1"/>
    </source>
</evidence>
<dbReference type="OrthoDB" id="8444614at2"/>
<evidence type="ECO:0000256" key="1">
    <source>
        <dbReference type="SAM" id="MobiDB-lite"/>
    </source>
</evidence>
<feature type="transmembrane region" description="Helical" evidence="2">
    <location>
        <begin position="124"/>
        <end position="142"/>
    </location>
</feature>
<dbReference type="Gene3D" id="1.25.40.10">
    <property type="entry name" value="Tetratricopeptide repeat domain"/>
    <property type="match status" value="1"/>
</dbReference>
<dbReference type="EMBL" id="PGEZ01000002">
    <property type="protein sequence ID" value="PJJ53569.1"/>
    <property type="molecule type" value="Genomic_DNA"/>
</dbReference>